<evidence type="ECO:0000313" key="9">
    <source>
        <dbReference type="Proteomes" id="UP000747110"/>
    </source>
</evidence>
<feature type="domain" description="SET" evidence="5">
    <location>
        <begin position="180"/>
        <end position="390"/>
    </location>
</feature>
<dbReference type="InterPro" id="IPR050600">
    <property type="entry name" value="SETD3_SETD6_MTase"/>
</dbReference>
<dbReference type="AlphaFoldDB" id="A0A8J4C449"/>
<dbReference type="GO" id="GO:0016279">
    <property type="term" value="F:protein-lysine N-methyltransferase activity"/>
    <property type="evidence" value="ECO:0007669"/>
    <property type="project" value="TreeGrafter"/>
</dbReference>
<feature type="region of interest" description="Disordered" evidence="4">
    <location>
        <begin position="523"/>
        <end position="555"/>
    </location>
</feature>
<protein>
    <recommendedName>
        <fullName evidence="10">SET domain-containing protein</fullName>
    </recommendedName>
</protein>
<evidence type="ECO:0000259" key="6">
    <source>
        <dbReference type="Pfam" id="PF09273"/>
    </source>
</evidence>
<evidence type="ECO:0000313" key="7">
    <source>
        <dbReference type="EMBL" id="GIL75179.1"/>
    </source>
</evidence>
<dbReference type="GO" id="GO:0032259">
    <property type="term" value="P:methylation"/>
    <property type="evidence" value="ECO:0007669"/>
    <property type="project" value="UniProtKB-KW"/>
</dbReference>
<name>A0A8J4C449_9CHLO</name>
<dbReference type="EMBL" id="BNCP01000007">
    <property type="protein sequence ID" value="GIL75179.1"/>
    <property type="molecule type" value="Genomic_DNA"/>
</dbReference>
<keyword evidence="9" id="KW-1185">Reference proteome</keyword>
<dbReference type="PANTHER" id="PTHR13271:SF154">
    <property type="entry name" value="GRIP DOMAIN-CONTAINING PROTEIN"/>
    <property type="match status" value="1"/>
</dbReference>
<sequence>MSSAVVKALVAARQKCLTEDEAYWDPKPDFTRPVSARNEAAALSWLLDHQAVVCRGGPADVAELQALCTSYCIRMGAAAPPEQASSGQREGPAANMAAEAAAEAAAGPANGAGSEVTAAGTDPTASSSGRSFDDSSVEAVLQRWCIQRGVRGAVSPALFAGGNGGGDGAPPDKGGPLPLRGLRADTPVTPGDVVLHVPSDLLISYETARESDLGKVLSALPLGLSDDSIALIWTCVERKEPEAVHTPFWAALPDRFSTGLSASDAEMALLEGTPLYAEAMQARKHLRDAFESSSPAFRSLMGAYPDYFKPEWFSWESYLWAAELWYSYGIQVQLSNGNICTCLAPYLGLMNHHPLPHIVHFSKVDPQTGCLRVRAFRSCAPGCQLFLSYGPYSNAKLLLFYGFALKDNPADEVDLVLQVPSGPTATDRRAVLAAAGLPLEQRLRAGGRIAPAVLACARLLAAPPEILKQLRRVPPSELKARLAAPGSTEAEAEAMRMLVDAIDALLCPARECARRLQMAEGDKANLTSDSTQRQDAAAAPPSLGSERVSLATGTDGDGRVGAELRHFARLYVDGLIQILEDSRAAVSRAMEMAGACA</sequence>
<dbReference type="Gene3D" id="3.90.1420.10">
    <property type="entry name" value="Rubisco LSMT, substrate-binding domain"/>
    <property type="match status" value="1"/>
</dbReference>
<dbReference type="SUPFAM" id="SSF82199">
    <property type="entry name" value="SET domain"/>
    <property type="match status" value="1"/>
</dbReference>
<keyword evidence="1" id="KW-0489">Methyltransferase</keyword>
<dbReference type="InterPro" id="IPR036464">
    <property type="entry name" value="Rubisco_LSMT_subst-bd_sf"/>
</dbReference>
<reference evidence="7" key="1">
    <citation type="journal article" date="2021" name="Proc. Natl. Acad. Sci. U.S.A.">
        <title>Three genomes in the algal genus Volvox reveal the fate of a haploid sex-determining region after a transition to homothallism.</title>
        <authorList>
            <person name="Yamamoto K."/>
            <person name="Hamaji T."/>
            <person name="Kawai-Toyooka H."/>
            <person name="Matsuzaki R."/>
            <person name="Takahashi F."/>
            <person name="Nishimura Y."/>
            <person name="Kawachi M."/>
            <person name="Noguchi H."/>
            <person name="Minakuchi Y."/>
            <person name="Umen J.G."/>
            <person name="Toyoda A."/>
            <person name="Nozaki H."/>
        </authorList>
    </citation>
    <scope>NUCLEOTIDE SEQUENCE</scope>
    <source>
        <strain evidence="8">NIES-3785</strain>
        <strain evidence="7">NIES-3786</strain>
    </source>
</reference>
<dbReference type="InterPro" id="IPR046341">
    <property type="entry name" value="SET_dom_sf"/>
</dbReference>
<feature type="region of interest" description="Disordered" evidence="4">
    <location>
        <begin position="81"/>
        <end position="133"/>
    </location>
</feature>
<dbReference type="PANTHER" id="PTHR13271">
    <property type="entry name" value="UNCHARACTERIZED PUTATIVE METHYLTRANSFERASE"/>
    <property type="match status" value="1"/>
</dbReference>
<organism evidence="7 9">
    <name type="scientific">Volvox reticuliferus</name>
    <dbReference type="NCBI Taxonomy" id="1737510"/>
    <lineage>
        <taxon>Eukaryota</taxon>
        <taxon>Viridiplantae</taxon>
        <taxon>Chlorophyta</taxon>
        <taxon>core chlorophytes</taxon>
        <taxon>Chlorophyceae</taxon>
        <taxon>CS clade</taxon>
        <taxon>Chlamydomonadales</taxon>
        <taxon>Volvocaceae</taxon>
        <taxon>Volvox</taxon>
    </lineage>
</organism>
<dbReference type="InterPro" id="IPR001214">
    <property type="entry name" value="SET_dom"/>
</dbReference>
<dbReference type="Gene3D" id="3.90.1410.10">
    <property type="entry name" value="set domain protein methyltransferase, domain 1"/>
    <property type="match status" value="1"/>
</dbReference>
<evidence type="ECO:0000256" key="2">
    <source>
        <dbReference type="ARBA" id="ARBA00022679"/>
    </source>
</evidence>
<feature type="domain" description="Rubisco LSMT substrate-binding" evidence="6">
    <location>
        <begin position="421"/>
        <end position="506"/>
    </location>
</feature>
<evidence type="ECO:0000259" key="5">
    <source>
        <dbReference type="Pfam" id="PF00856"/>
    </source>
</evidence>
<comment type="caution">
    <text evidence="7">The sequence shown here is derived from an EMBL/GenBank/DDBJ whole genome shotgun (WGS) entry which is preliminary data.</text>
</comment>
<evidence type="ECO:0000256" key="1">
    <source>
        <dbReference type="ARBA" id="ARBA00022603"/>
    </source>
</evidence>
<feature type="compositionally biased region" description="Low complexity" evidence="4">
    <location>
        <begin position="91"/>
        <end position="113"/>
    </location>
</feature>
<dbReference type="OrthoDB" id="341421at2759"/>
<gene>
    <name evidence="7" type="ORF">Vretifemale_5017</name>
    <name evidence="8" type="ORF">Vretimale_7852</name>
</gene>
<dbReference type="CDD" id="cd10527">
    <property type="entry name" value="SET_LSMT"/>
    <property type="match status" value="1"/>
</dbReference>
<dbReference type="Pfam" id="PF09273">
    <property type="entry name" value="Rubis-subs-bind"/>
    <property type="match status" value="1"/>
</dbReference>
<proteinExistence type="predicted"/>
<feature type="compositionally biased region" description="Polar residues" evidence="4">
    <location>
        <begin position="525"/>
        <end position="534"/>
    </location>
</feature>
<evidence type="ECO:0000256" key="4">
    <source>
        <dbReference type="SAM" id="MobiDB-lite"/>
    </source>
</evidence>
<evidence type="ECO:0000256" key="3">
    <source>
        <dbReference type="ARBA" id="ARBA00022691"/>
    </source>
</evidence>
<dbReference type="EMBL" id="BNCQ01000013">
    <property type="protein sequence ID" value="GIM03056.1"/>
    <property type="molecule type" value="Genomic_DNA"/>
</dbReference>
<dbReference type="Proteomes" id="UP000722791">
    <property type="component" value="Unassembled WGS sequence"/>
</dbReference>
<dbReference type="Pfam" id="PF00856">
    <property type="entry name" value="SET"/>
    <property type="match status" value="1"/>
</dbReference>
<keyword evidence="3" id="KW-0949">S-adenosyl-L-methionine</keyword>
<dbReference type="Proteomes" id="UP000747110">
    <property type="component" value="Unassembled WGS sequence"/>
</dbReference>
<accession>A0A8J4C449</accession>
<keyword evidence="2" id="KW-0808">Transferase</keyword>
<evidence type="ECO:0000313" key="8">
    <source>
        <dbReference type="EMBL" id="GIM03056.1"/>
    </source>
</evidence>
<evidence type="ECO:0008006" key="10">
    <source>
        <dbReference type="Google" id="ProtNLM"/>
    </source>
</evidence>
<dbReference type="InterPro" id="IPR015353">
    <property type="entry name" value="Rubisco_LSMT_subst-bd"/>
</dbReference>